<evidence type="ECO:0000256" key="1">
    <source>
        <dbReference type="SAM" id="MobiDB-lite"/>
    </source>
</evidence>
<gene>
    <name evidence="4" type="ORF">Ade02nite_23510</name>
</gene>
<evidence type="ECO:0000313" key="5">
    <source>
        <dbReference type="Proteomes" id="UP000609879"/>
    </source>
</evidence>
<dbReference type="CDD" id="cd00146">
    <property type="entry name" value="PKD"/>
    <property type="match status" value="1"/>
</dbReference>
<feature type="compositionally biased region" description="Gly residues" evidence="1">
    <location>
        <begin position="58"/>
        <end position="71"/>
    </location>
</feature>
<accession>A0ABQ3Y1H4</accession>
<protein>
    <submittedName>
        <fullName evidence="4">ATP/GTP-binding protein</fullName>
    </submittedName>
</protein>
<evidence type="ECO:0000313" key="4">
    <source>
        <dbReference type="EMBL" id="GID73710.1"/>
    </source>
</evidence>
<keyword evidence="5" id="KW-1185">Reference proteome</keyword>
<dbReference type="Proteomes" id="UP000609879">
    <property type="component" value="Unassembled WGS sequence"/>
</dbReference>
<proteinExistence type="predicted"/>
<feature type="chain" id="PRO_5047164467" evidence="2">
    <location>
        <begin position="29"/>
        <end position="302"/>
    </location>
</feature>
<dbReference type="InterPro" id="IPR035986">
    <property type="entry name" value="PKD_dom_sf"/>
</dbReference>
<feature type="domain" description="PKD" evidence="3">
    <location>
        <begin position="208"/>
        <end position="265"/>
    </location>
</feature>
<dbReference type="PROSITE" id="PS50093">
    <property type="entry name" value="PKD"/>
    <property type="match status" value="1"/>
</dbReference>
<reference evidence="4 5" key="1">
    <citation type="submission" date="2021-01" db="EMBL/GenBank/DDBJ databases">
        <title>Whole genome shotgun sequence of Actinoplanes deccanensis NBRC 13994.</title>
        <authorList>
            <person name="Komaki H."/>
            <person name="Tamura T."/>
        </authorList>
    </citation>
    <scope>NUCLEOTIDE SEQUENCE [LARGE SCALE GENOMIC DNA]</scope>
    <source>
        <strain evidence="4 5">NBRC 13994</strain>
    </source>
</reference>
<dbReference type="InterPro" id="IPR013783">
    <property type="entry name" value="Ig-like_fold"/>
</dbReference>
<dbReference type="Gene3D" id="2.60.40.10">
    <property type="entry name" value="Immunoglobulins"/>
    <property type="match status" value="1"/>
</dbReference>
<keyword evidence="2" id="KW-0732">Signal</keyword>
<dbReference type="Pfam" id="PF00801">
    <property type="entry name" value="PKD"/>
    <property type="match status" value="1"/>
</dbReference>
<evidence type="ECO:0000259" key="3">
    <source>
        <dbReference type="PROSITE" id="PS50093"/>
    </source>
</evidence>
<organism evidence="4 5">
    <name type="scientific">Paractinoplanes deccanensis</name>
    <dbReference type="NCBI Taxonomy" id="113561"/>
    <lineage>
        <taxon>Bacteria</taxon>
        <taxon>Bacillati</taxon>
        <taxon>Actinomycetota</taxon>
        <taxon>Actinomycetes</taxon>
        <taxon>Micromonosporales</taxon>
        <taxon>Micromonosporaceae</taxon>
        <taxon>Paractinoplanes</taxon>
    </lineage>
</organism>
<evidence type="ECO:0000256" key="2">
    <source>
        <dbReference type="SAM" id="SignalP"/>
    </source>
</evidence>
<dbReference type="InterPro" id="IPR000601">
    <property type="entry name" value="PKD_dom"/>
</dbReference>
<dbReference type="EMBL" id="BOMI01000037">
    <property type="protein sequence ID" value="GID73710.1"/>
    <property type="molecule type" value="Genomic_DNA"/>
</dbReference>
<comment type="caution">
    <text evidence="4">The sequence shown here is derived from an EMBL/GenBank/DDBJ whole genome shotgun (WGS) entry which is preliminary data.</text>
</comment>
<feature type="region of interest" description="Disordered" evidence="1">
    <location>
        <begin position="32"/>
        <end position="91"/>
    </location>
</feature>
<feature type="signal peptide" evidence="2">
    <location>
        <begin position="1"/>
        <end position="28"/>
    </location>
</feature>
<name>A0ABQ3Y1H4_9ACTN</name>
<sequence length="302" mass="30925">MLTPFKRVLLVATITASTALGLPMMARADPGTGGVTCSDGSTRPECNVNAGTPQKPGSGSGSNGGGGQGGDGKCRNPSGKEIPCQRDGGQAGSDGCYYKPAELSPAMIENLGGQPEGAGGWYERICYGDDGQASSGFGGPVWVPGGPPVISPEVLAQQARSKLVLPKVVIELNPPGPQLRYLPVWLALEAGSWRTESATASVPGVSVTATAQPVRVRWSMGDGTPAINCAGPGTQWTPGFDPESPSPDCGHTYQTPGTFTVTATVEWTVSWAGAGQTGTVPGLTTTGQVEAQVQESRTLINR</sequence>
<dbReference type="SUPFAM" id="SSF49299">
    <property type="entry name" value="PKD domain"/>
    <property type="match status" value="1"/>
</dbReference>